<sequence>MPRTSGPQRLPARSAILSTLLGAHPAQASSAGILAIATELGIGESAVRVALTRMVAGGDLDRTDGIYRLTDRLSERQRRQDESIRPAVRPWNGRWRLAVISVPSDDAAIRNATRTALAGMRFGELREGVWTRPANLDVALDDPAVAERVTMFDAEPDEPADELAERLFAPTAWADEARRLVTALDRGADLRDRFEVAARVVRHIMRDPLLPDELCPGPWPGVLIRERYQGFRVEFAEHVGRVLGRESHYTFDSHDQNM</sequence>
<evidence type="ECO:0000256" key="1">
    <source>
        <dbReference type="SAM" id="SignalP"/>
    </source>
</evidence>
<keyword evidence="1" id="KW-0732">Signal</keyword>
<dbReference type="Gene3D" id="1.20.58.1460">
    <property type="match status" value="1"/>
</dbReference>
<dbReference type="Gene3D" id="3.30.70.2650">
    <property type="match status" value="1"/>
</dbReference>
<feature type="domain" description="Transcriptional repressor PaaX-like N-terminal" evidence="2">
    <location>
        <begin position="12"/>
        <end position="72"/>
    </location>
</feature>
<dbReference type="AlphaFoldDB" id="A0A3G8JQL7"/>
<evidence type="ECO:0000259" key="3">
    <source>
        <dbReference type="Pfam" id="PF20803"/>
    </source>
</evidence>
<dbReference type="EMBL" id="CP033972">
    <property type="protein sequence ID" value="AZG47411.1"/>
    <property type="molecule type" value="Genomic_DNA"/>
</dbReference>
<protein>
    <submittedName>
        <fullName evidence="4">Transcriptional repressor PaaX</fullName>
    </submittedName>
</protein>
<organism evidence="4 5">
    <name type="scientific">Gordonia insulae</name>
    <dbReference type="NCBI Taxonomy" id="2420509"/>
    <lineage>
        <taxon>Bacteria</taxon>
        <taxon>Bacillati</taxon>
        <taxon>Actinomycetota</taxon>
        <taxon>Actinomycetes</taxon>
        <taxon>Mycobacteriales</taxon>
        <taxon>Gordoniaceae</taxon>
        <taxon>Gordonia</taxon>
    </lineage>
</organism>
<dbReference type="InterPro" id="IPR012906">
    <property type="entry name" value="PaaX-like_N"/>
</dbReference>
<dbReference type="Gene3D" id="1.10.10.10">
    <property type="entry name" value="Winged helix-like DNA-binding domain superfamily/Winged helix DNA-binding domain"/>
    <property type="match status" value="1"/>
</dbReference>
<feature type="signal peptide" evidence="1">
    <location>
        <begin position="1"/>
        <end position="28"/>
    </location>
</feature>
<dbReference type="RefSeq" id="WP_124709779.1">
    <property type="nucleotide sequence ID" value="NZ_CP033972.1"/>
</dbReference>
<feature type="domain" description="Transcriptional repressor PaaX-like central Cas2-like" evidence="3">
    <location>
        <begin position="89"/>
        <end position="161"/>
    </location>
</feature>
<name>A0A3G8JQL7_9ACTN</name>
<accession>A0A3G8JQL7</accession>
<dbReference type="InterPro" id="IPR036388">
    <property type="entry name" value="WH-like_DNA-bd_sf"/>
</dbReference>
<feature type="chain" id="PRO_5018294630" evidence="1">
    <location>
        <begin position="29"/>
        <end position="258"/>
    </location>
</feature>
<dbReference type="Pfam" id="PF20803">
    <property type="entry name" value="PaaX_M"/>
    <property type="match status" value="1"/>
</dbReference>
<gene>
    <name evidence="4" type="primary">paaX_3</name>
    <name evidence="4" type="ORF">D7316_04021</name>
</gene>
<keyword evidence="5" id="KW-1185">Reference proteome</keyword>
<dbReference type="PANTHER" id="PTHR30319:SF1">
    <property type="entry name" value="TRANSCRIPTIONAL REPRESSOR PAAX"/>
    <property type="match status" value="1"/>
</dbReference>
<dbReference type="KEGG" id="gom:D7316_04021"/>
<reference evidence="4 5" key="1">
    <citation type="submission" date="2018-11" db="EMBL/GenBank/DDBJ databases">
        <title>Gordonia insulae sp. nov., isolated from an island soil.</title>
        <authorList>
            <person name="Kim Y.S."/>
            <person name="Kim S.B."/>
        </authorList>
    </citation>
    <scope>NUCLEOTIDE SEQUENCE [LARGE SCALE GENOMIC DNA]</scope>
    <source>
        <strain evidence="4 5">MMS17-SY073</strain>
    </source>
</reference>
<dbReference type="InterPro" id="IPR048846">
    <property type="entry name" value="PaaX-like_central"/>
</dbReference>
<proteinExistence type="predicted"/>
<evidence type="ECO:0000313" key="4">
    <source>
        <dbReference type="EMBL" id="AZG47411.1"/>
    </source>
</evidence>
<dbReference type="Proteomes" id="UP000271469">
    <property type="component" value="Chromosome"/>
</dbReference>
<dbReference type="PANTHER" id="PTHR30319">
    <property type="entry name" value="PHENYLACETIC ACID REGULATOR-RELATED TRANSCRIPTIONAL REPRESSOR"/>
    <property type="match status" value="1"/>
</dbReference>
<dbReference type="GO" id="GO:0006351">
    <property type="term" value="P:DNA-templated transcription"/>
    <property type="evidence" value="ECO:0007669"/>
    <property type="project" value="TreeGrafter"/>
</dbReference>
<evidence type="ECO:0000259" key="2">
    <source>
        <dbReference type="Pfam" id="PF07848"/>
    </source>
</evidence>
<dbReference type="OrthoDB" id="2270427at2"/>
<dbReference type="Pfam" id="PF07848">
    <property type="entry name" value="PaaX"/>
    <property type="match status" value="1"/>
</dbReference>
<evidence type="ECO:0000313" key="5">
    <source>
        <dbReference type="Proteomes" id="UP000271469"/>
    </source>
</evidence>